<dbReference type="Proteomes" id="UP000298327">
    <property type="component" value="Unassembled WGS sequence"/>
</dbReference>
<comment type="caution">
    <text evidence="2">The sequence shown here is derived from an EMBL/GenBank/DDBJ whole genome shotgun (WGS) entry which is preliminary data.</text>
</comment>
<gene>
    <name evidence="2" type="ORF">EVG20_g6615</name>
</gene>
<accession>A0A4Y9YMJ3</accession>
<feature type="compositionally biased region" description="Polar residues" evidence="1">
    <location>
        <begin position="220"/>
        <end position="232"/>
    </location>
</feature>
<evidence type="ECO:0000313" key="3">
    <source>
        <dbReference type="Proteomes" id="UP000298327"/>
    </source>
</evidence>
<evidence type="ECO:0000256" key="1">
    <source>
        <dbReference type="SAM" id="MobiDB-lite"/>
    </source>
</evidence>
<proteinExistence type="predicted"/>
<feature type="region of interest" description="Disordered" evidence="1">
    <location>
        <begin position="130"/>
        <end position="232"/>
    </location>
</feature>
<feature type="compositionally biased region" description="Polar residues" evidence="1">
    <location>
        <begin position="37"/>
        <end position="53"/>
    </location>
</feature>
<dbReference type="EMBL" id="SEOQ01000451">
    <property type="protein sequence ID" value="TFY62691.1"/>
    <property type="molecule type" value="Genomic_DNA"/>
</dbReference>
<feature type="compositionally biased region" description="Low complexity" evidence="1">
    <location>
        <begin position="1"/>
        <end position="14"/>
    </location>
</feature>
<dbReference type="AlphaFoldDB" id="A0A4Y9YMJ3"/>
<feature type="region of interest" description="Disordered" evidence="1">
    <location>
        <begin position="1"/>
        <end position="81"/>
    </location>
</feature>
<name>A0A4Y9YMJ3_9AGAM</name>
<feature type="compositionally biased region" description="Low complexity" evidence="1">
    <location>
        <begin position="161"/>
        <end position="171"/>
    </location>
</feature>
<evidence type="ECO:0000313" key="2">
    <source>
        <dbReference type="EMBL" id="TFY62691.1"/>
    </source>
</evidence>
<keyword evidence="3" id="KW-1185">Reference proteome</keyword>
<protein>
    <submittedName>
        <fullName evidence="2">Uncharacterized protein</fullName>
    </submittedName>
</protein>
<feature type="compositionally biased region" description="Polar residues" evidence="1">
    <location>
        <begin position="136"/>
        <end position="148"/>
    </location>
</feature>
<organism evidence="2 3">
    <name type="scientific">Dentipellis fragilis</name>
    <dbReference type="NCBI Taxonomy" id="205917"/>
    <lineage>
        <taxon>Eukaryota</taxon>
        <taxon>Fungi</taxon>
        <taxon>Dikarya</taxon>
        <taxon>Basidiomycota</taxon>
        <taxon>Agaricomycotina</taxon>
        <taxon>Agaricomycetes</taxon>
        <taxon>Russulales</taxon>
        <taxon>Hericiaceae</taxon>
        <taxon>Dentipellis</taxon>
    </lineage>
</organism>
<reference evidence="2 3" key="1">
    <citation type="submission" date="2019-02" db="EMBL/GenBank/DDBJ databases">
        <title>Genome sequencing of the rare red list fungi Dentipellis fragilis.</title>
        <authorList>
            <person name="Buettner E."/>
            <person name="Kellner H."/>
        </authorList>
    </citation>
    <scope>NUCLEOTIDE SEQUENCE [LARGE SCALE GENOMIC DNA]</scope>
    <source>
        <strain evidence="2 3">DSM 105465</strain>
    </source>
</reference>
<sequence>MPSPAPVHASSSSPYQQSLWTPPLAPSPYATPDDSKSSYSLSRQHTPVTSRPSSALEFRSVLPPSGPMNEMPSMPDMDATPTAANFADISMAENNRQHYWNSEYDNTMPPAQYVETSLALDHLRMQPIAPPATDRSAFNSWGSDTTLTKMDDRPMREPSGSLLDSLYSDSLAPFHADSLPLTPSRSPSGGAGTGTERDFLATPENMSLMDGWDQFHLASRTGSPTGSTDAHQ</sequence>